<sequence>MSQFLEIPTTKRVCDFMVHMCFTIDLKHFACIAEESTHKSPMFPRVSST</sequence>
<dbReference type="AlphaFoldDB" id="A0AAV5LJX2"/>
<comment type="caution">
    <text evidence="1">The sequence shown here is derived from an EMBL/GenBank/DDBJ whole genome shotgun (WGS) entry which is preliminary data.</text>
</comment>
<evidence type="ECO:0000313" key="1">
    <source>
        <dbReference type="EMBL" id="GKV37453.1"/>
    </source>
</evidence>
<organism evidence="1 2">
    <name type="scientific">Rubroshorea leprosula</name>
    <dbReference type="NCBI Taxonomy" id="152421"/>
    <lineage>
        <taxon>Eukaryota</taxon>
        <taxon>Viridiplantae</taxon>
        <taxon>Streptophyta</taxon>
        <taxon>Embryophyta</taxon>
        <taxon>Tracheophyta</taxon>
        <taxon>Spermatophyta</taxon>
        <taxon>Magnoliopsida</taxon>
        <taxon>eudicotyledons</taxon>
        <taxon>Gunneridae</taxon>
        <taxon>Pentapetalae</taxon>
        <taxon>rosids</taxon>
        <taxon>malvids</taxon>
        <taxon>Malvales</taxon>
        <taxon>Dipterocarpaceae</taxon>
        <taxon>Rubroshorea</taxon>
    </lineage>
</organism>
<keyword evidence="2" id="KW-1185">Reference proteome</keyword>
<proteinExistence type="predicted"/>
<dbReference type="Proteomes" id="UP001054252">
    <property type="component" value="Unassembled WGS sequence"/>
</dbReference>
<gene>
    <name evidence="1" type="ORF">SLEP1_g45484</name>
</gene>
<protein>
    <submittedName>
        <fullName evidence="1">Uncharacterized protein</fullName>
    </submittedName>
</protein>
<name>A0AAV5LJX2_9ROSI</name>
<accession>A0AAV5LJX2</accession>
<dbReference type="EMBL" id="BPVZ01000122">
    <property type="protein sequence ID" value="GKV37453.1"/>
    <property type="molecule type" value="Genomic_DNA"/>
</dbReference>
<reference evidence="1 2" key="1">
    <citation type="journal article" date="2021" name="Commun. Biol.">
        <title>The genome of Shorea leprosula (Dipterocarpaceae) highlights the ecological relevance of drought in aseasonal tropical rainforests.</title>
        <authorList>
            <person name="Ng K.K.S."/>
            <person name="Kobayashi M.J."/>
            <person name="Fawcett J.A."/>
            <person name="Hatakeyama M."/>
            <person name="Paape T."/>
            <person name="Ng C.H."/>
            <person name="Ang C.C."/>
            <person name="Tnah L.H."/>
            <person name="Lee C.T."/>
            <person name="Nishiyama T."/>
            <person name="Sese J."/>
            <person name="O'Brien M.J."/>
            <person name="Copetti D."/>
            <person name="Mohd Noor M.I."/>
            <person name="Ong R.C."/>
            <person name="Putra M."/>
            <person name="Sireger I.Z."/>
            <person name="Indrioko S."/>
            <person name="Kosugi Y."/>
            <person name="Izuno A."/>
            <person name="Isagi Y."/>
            <person name="Lee S.L."/>
            <person name="Shimizu K.K."/>
        </authorList>
    </citation>
    <scope>NUCLEOTIDE SEQUENCE [LARGE SCALE GENOMIC DNA]</scope>
    <source>
        <strain evidence="1">214</strain>
    </source>
</reference>
<evidence type="ECO:0000313" key="2">
    <source>
        <dbReference type="Proteomes" id="UP001054252"/>
    </source>
</evidence>